<dbReference type="FunFam" id="3.90.190.10:FF:000038">
    <property type="entry name" value="Tyrosine-protein phosphatase CDC14"/>
    <property type="match status" value="1"/>
</dbReference>
<evidence type="ECO:0000256" key="13">
    <source>
        <dbReference type="ARBA" id="ARBA00023306"/>
    </source>
</evidence>
<feature type="region of interest" description="Disordered" evidence="14">
    <location>
        <begin position="589"/>
        <end position="650"/>
    </location>
</feature>
<dbReference type="GO" id="GO:0032954">
    <property type="term" value="P:regulation of cytokinetic process"/>
    <property type="evidence" value="ECO:0007669"/>
    <property type="project" value="UniProtKB-ARBA"/>
</dbReference>
<name>A0A8H3ERH2_9LECA</name>
<dbReference type="Pfam" id="PF00782">
    <property type="entry name" value="DSPc"/>
    <property type="match status" value="1"/>
</dbReference>
<dbReference type="GO" id="GO:0004725">
    <property type="term" value="F:protein tyrosine phosphatase activity"/>
    <property type="evidence" value="ECO:0007669"/>
    <property type="project" value="UniProtKB-EC"/>
</dbReference>
<dbReference type="InterPro" id="IPR000387">
    <property type="entry name" value="Tyr_Pase_dom"/>
</dbReference>
<dbReference type="Proteomes" id="UP000664169">
    <property type="component" value="Unassembled WGS sequence"/>
</dbReference>
<feature type="compositionally biased region" description="Low complexity" evidence="14">
    <location>
        <begin position="592"/>
        <end position="604"/>
    </location>
</feature>
<evidence type="ECO:0000256" key="9">
    <source>
        <dbReference type="ARBA" id="ARBA00022801"/>
    </source>
</evidence>
<keyword evidence="10" id="KW-0904">Protein phosphatase</keyword>
<organism evidence="17 18">
    <name type="scientific">Gomphillus americanus</name>
    <dbReference type="NCBI Taxonomy" id="1940652"/>
    <lineage>
        <taxon>Eukaryota</taxon>
        <taxon>Fungi</taxon>
        <taxon>Dikarya</taxon>
        <taxon>Ascomycota</taxon>
        <taxon>Pezizomycotina</taxon>
        <taxon>Lecanoromycetes</taxon>
        <taxon>OSLEUM clade</taxon>
        <taxon>Ostropomycetidae</taxon>
        <taxon>Ostropales</taxon>
        <taxon>Graphidaceae</taxon>
        <taxon>Gomphilloideae</taxon>
        <taxon>Gomphillus</taxon>
    </lineage>
</organism>
<dbReference type="GO" id="GO:0005816">
    <property type="term" value="C:spindle pole body"/>
    <property type="evidence" value="ECO:0007669"/>
    <property type="project" value="UniProtKB-ARBA"/>
</dbReference>
<evidence type="ECO:0000313" key="17">
    <source>
        <dbReference type="EMBL" id="CAF9910079.1"/>
    </source>
</evidence>
<feature type="region of interest" description="Disordered" evidence="14">
    <location>
        <begin position="427"/>
        <end position="491"/>
    </location>
</feature>
<protein>
    <recommendedName>
        <fullName evidence="4">protein-tyrosine-phosphatase</fullName>
        <ecNumber evidence="4">3.1.3.48</ecNumber>
    </recommendedName>
</protein>
<proteinExistence type="inferred from homology"/>
<dbReference type="GO" id="GO:0007096">
    <property type="term" value="P:regulation of exit from mitosis"/>
    <property type="evidence" value="ECO:0007669"/>
    <property type="project" value="UniProtKB-ARBA"/>
</dbReference>
<evidence type="ECO:0000256" key="6">
    <source>
        <dbReference type="ARBA" id="ARBA00022553"/>
    </source>
</evidence>
<dbReference type="SMART" id="SM00195">
    <property type="entry name" value="DSPc"/>
    <property type="match status" value="1"/>
</dbReference>
<evidence type="ECO:0000256" key="4">
    <source>
        <dbReference type="ARBA" id="ARBA00013064"/>
    </source>
</evidence>
<dbReference type="CDD" id="cd17657">
    <property type="entry name" value="CDC14_N"/>
    <property type="match status" value="1"/>
</dbReference>
<keyword evidence="7" id="KW-0132">Cell division</keyword>
<dbReference type="PROSITE" id="PS00383">
    <property type="entry name" value="TYR_PHOSPHATASE_1"/>
    <property type="match status" value="1"/>
</dbReference>
<dbReference type="InterPro" id="IPR003595">
    <property type="entry name" value="Tyr_Pase_cat"/>
</dbReference>
<keyword evidence="13" id="KW-0131">Cell cycle</keyword>
<accession>A0A8H3ERH2</accession>
<dbReference type="PROSITE" id="PS50056">
    <property type="entry name" value="TYR_PHOSPHATASE_2"/>
    <property type="match status" value="1"/>
</dbReference>
<dbReference type="InterPro" id="IPR020422">
    <property type="entry name" value="TYR_PHOSPHATASE_DUAL_dom"/>
</dbReference>
<dbReference type="SUPFAM" id="SSF52799">
    <property type="entry name" value="(Phosphotyrosine protein) phosphatases II"/>
    <property type="match status" value="2"/>
</dbReference>
<dbReference type="Gene3D" id="3.90.190.10">
    <property type="entry name" value="Protein tyrosine phosphatase superfamily"/>
    <property type="match status" value="2"/>
</dbReference>
<evidence type="ECO:0000256" key="7">
    <source>
        <dbReference type="ARBA" id="ARBA00022618"/>
    </source>
</evidence>
<evidence type="ECO:0000256" key="11">
    <source>
        <dbReference type="ARBA" id="ARBA00023242"/>
    </source>
</evidence>
<evidence type="ECO:0000256" key="10">
    <source>
        <dbReference type="ARBA" id="ARBA00022912"/>
    </source>
</evidence>
<dbReference type="GO" id="GO:0033554">
    <property type="term" value="P:cellular response to stress"/>
    <property type="evidence" value="ECO:0007669"/>
    <property type="project" value="UniProtKB-ARBA"/>
</dbReference>
<evidence type="ECO:0000256" key="14">
    <source>
        <dbReference type="SAM" id="MobiDB-lite"/>
    </source>
</evidence>
<dbReference type="InterPro" id="IPR000340">
    <property type="entry name" value="Dual-sp_phosphatase_cat-dom"/>
</dbReference>
<dbReference type="GO" id="GO:0051321">
    <property type="term" value="P:meiotic cell cycle"/>
    <property type="evidence" value="ECO:0007669"/>
    <property type="project" value="UniProtKB-KW"/>
</dbReference>
<dbReference type="PROSITE" id="PS50054">
    <property type="entry name" value="TYR_PHOSPHATASE_DUAL"/>
    <property type="match status" value="1"/>
</dbReference>
<dbReference type="InterPro" id="IPR050561">
    <property type="entry name" value="PTP"/>
</dbReference>
<dbReference type="AlphaFoldDB" id="A0A8H3ERH2"/>
<dbReference type="OrthoDB" id="5632at2759"/>
<dbReference type="EC" id="3.1.3.48" evidence="4"/>
<feature type="compositionally biased region" description="Basic residues" evidence="14">
    <location>
        <begin position="475"/>
        <end position="488"/>
    </location>
</feature>
<evidence type="ECO:0000256" key="2">
    <source>
        <dbReference type="ARBA" id="ARBA00004496"/>
    </source>
</evidence>
<keyword evidence="12" id="KW-0469">Meiosis</keyword>
<sequence length="650" mass="72433">MPFSMISSPQTTLSQGQVIEYIQDRLYLASYDHPPTAATPFPYQASKLAATTPKKKKGSSSVGPKVHPPAYFSVDDSLPYNKFHADFGPLHIGHLYRFAVELHEILGAPENEGRGVVFWSKPDPRSRANAACILACYMILIQSWPPHLALAPISQIDPPLMPFRDAGYSQADYGLTVQDVVYGVWKAKEEGICGLRNFSLEEQVESLDLIVIANLFCRYERHERVENGDFNWITPNFVAFASPQHKPIAKVQRGSPEYNLLPHSVDEVATSMLPNPFKNVLCHFKERDVGLVVRLNSELYSPSYFTALGIQHIDMIFPDGTYPEMPIVRKFIKLAHETITKHKKNVAVHCKAGLGRTGCLIGAYLIYRYGFSANDLIAYMRFMRPGMVVGPQQHWLHIYQNDFRQWAWEDQYKEKLSLMMPATPNKVRARAQVSTPPQNSQGTQRSALGEINGNDSKAGQTMEDNLPAPTPGQPRKTHRIHSPARQRRAVSASFGIAEDQEPAENEVVEIHNHSRSQGQLEGESEEEWRLRRLSRRTSSKSPAGSSEKKRAVSYTTTTTTTTYNFGDGDDVGEIIMSDVENWTSHDAGLYEGKSSASKSASGRKSGNGSGTIGVVKTRTPSRRSPESREIKNGVRKVSGRVASAGNRSRS</sequence>
<evidence type="ECO:0000256" key="12">
    <source>
        <dbReference type="ARBA" id="ARBA00023254"/>
    </source>
</evidence>
<evidence type="ECO:0000256" key="1">
    <source>
        <dbReference type="ARBA" id="ARBA00004123"/>
    </source>
</evidence>
<keyword evidence="18" id="KW-1185">Reference proteome</keyword>
<feature type="domain" description="Tyrosine-protein phosphatase" evidence="15">
    <location>
        <begin position="255"/>
        <end position="409"/>
    </location>
</feature>
<evidence type="ECO:0000256" key="3">
    <source>
        <dbReference type="ARBA" id="ARBA00007315"/>
    </source>
</evidence>
<keyword evidence="8" id="KW-0498">Mitosis</keyword>
<feature type="region of interest" description="Disordered" evidence="14">
    <location>
        <begin position="511"/>
        <end position="554"/>
    </location>
</feature>
<keyword evidence="9" id="KW-0378">Hydrolase</keyword>
<dbReference type="GO" id="GO:0000278">
    <property type="term" value="P:mitotic cell cycle"/>
    <property type="evidence" value="ECO:0007669"/>
    <property type="project" value="UniProtKB-ARBA"/>
</dbReference>
<comment type="caution">
    <text evidence="17">The sequence shown here is derived from an EMBL/GenBank/DDBJ whole genome shotgun (WGS) entry which is preliminary data.</text>
</comment>
<comment type="similarity">
    <text evidence="3">Belongs to the protein-tyrosine phosphatase family. Non-receptor class CDC14 subfamily.</text>
</comment>
<evidence type="ECO:0000259" key="16">
    <source>
        <dbReference type="PROSITE" id="PS50056"/>
    </source>
</evidence>
<evidence type="ECO:0000313" key="18">
    <source>
        <dbReference type="Proteomes" id="UP000664169"/>
    </source>
</evidence>
<dbReference type="GO" id="GO:0005730">
    <property type="term" value="C:nucleolus"/>
    <property type="evidence" value="ECO:0007669"/>
    <property type="project" value="UniProtKB-ARBA"/>
</dbReference>
<dbReference type="InterPro" id="IPR016130">
    <property type="entry name" value="Tyr_Pase_AS"/>
</dbReference>
<feature type="compositionally biased region" description="Basic and acidic residues" evidence="14">
    <location>
        <begin position="623"/>
        <end position="632"/>
    </location>
</feature>
<evidence type="ECO:0000256" key="5">
    <source>
        <dbReference type="ARBA" id="ARBA00022490"/>
    </source>
</evidence>
<dbReference type="FunFam" id="3.90.190.10:FF:000073">
    <property type="entry name" value="Tyrosine-protein phosphatase CDC14"/>
    <property type="match status" value="1"/>
</dbReference>
<evidence type="ECO:0000256" key="8">
    <source>
        <dbReference type="ARBA" id="ARBA00022776"/>
    </source>
</evidence>
<feature type="compositionally biased region" description="Polar residues" evidence="14">
    <location>
        <begin position="453"/>
        <end position="463"/>
    </location>
</feature>
<reference evidence="17" key="1">
    <citation type="submission" date="2021-03" db="EMBL/GenBank/DDBJ databases">
        <authorList>
            <person name="Tagirdzhanova G."/>
        </authorList>
    </citation>
    <scope>NUCLEOTIDE SEQUENCE</scope>
</reference>
<feature type="domain" description="Tyrosine specific protein phosphatases" evidence="16">
    <location>
        <begin position="329"/>
        <end position="395"/>
    </location>
</feature>
<gene>
    <name evidence="17" type="ORF">GOMPHAMPRED_006945</name>
</gene>
<dbReference type="InterPro" id="IPR029260">
    <property type="entry name" value="DSPn"/>
</dbReference>
<dbReference type="PANTHER" id="PTHR23339">
    <property type="entry name" value="TYROSINE SPECIFIC PROTEIN PHOSPHATASE AND DUAL SPECIFICITY PROTEIN PHOSPHATASE"/>
    <property type="match status" value="1"/>
</dbReference>
<dbReference type="EMBL" id="CAJPDQ010000005">
    <property type="protein sequence ID" value="CAF9910079.1"/>
    <property type="molecule type" value="Genomic_DNA"/>
</dbReference>
<comment type="subcellular location">
    <subcellularLocation>
        <location evidence="2">Cytoplasm</location>
    </subcellularLocation>
    <subcellularLocation>
        <location evidence="1">Nucleus</location>
    </subcellularLocation>
</comment>
<feature type="compositionally biased region" description="Polar residues" evidence="14">
    <location>
        <begin position="432"/>
        <end position="446"/>
    </location>
</feature>
<keyword evidence="5" id="KW-0963">Cytoplasm</keyword>
<dbReference type="Pfam" id="PF14671">
    <property type="entry name" value="DSPn"/>
    <property type="match status" value="1"/>
</dbReference>
<keyword evidence="11" id="KW-0539">Nucleus</keyword>
<evidence type="ECO:0000259" key="15">
    <source>
        <dbReference type="PROSITE" id="PS50054"/>
    </source>
</evidence>
<dbReference type="SMART" id="SM00404">
    <property type="entry name" value="PTPc_motif"/>
    <property type="match status" value="1"/>
</dbReference>
<dbReference type="GO" id="GO:0005737">
    <property type="term" value="C:cytoplasm"/>
    <property type="evidence" value="ECO:0007669"/>
    <property type="project" value="UniProtKB-SubCell"/>
</dbReference>
<dbReference type="GO" id="GO:0051301">
    <property type="term" value="P:cell division"/>
    <property type="evidence" value="ECO:0007669"/>
    <property type="project" value="UniProtKB-KW"/>
</dbReference>
<dbReference type="InterPro" id="IPR029021">
    <property type="entry name" value="Prot-tyrosine_phosphatase-like"/>
</dbReference>
<keyword evidence="6" id="KW-0597">Phosphoprotein</keyword>